<dbReference type="Gene3D" id="3.40.50.1000">
    <property type="entry name" value="HAD superfamily/HAD-like"/>
    <property type="match status" value="1"/>
</dbReference>
<comment type="catalytic activity">
    <reaction evidence="1">
        <text>an N-acylneuraminate + CTP = a CMP-N-acyl-beta-neuraminate + diphosphate</text>
        <dbReference type="Rhea" id="RHEA:11344"/>
        <dbReference type="ChEBI" id="CHEBI:33019"/>
        <dbReference type="ChEBI" id="CHEBI:37563"/>
        <dbReference type="ChEBI" id="CHEBI:60073"/>
        <dbReference type="ChEBI" id="CHEBI:68671"/>
        <dbReference type="EC" id="2.7.7.43"/>
    </reaction>
</comment>
<dbReference type="SUPFAM" id="SSF53448">
    <property type="entry name" value="Nucleotide-diphospho-sugar transferases"/>
    <property type="match status" value="1"/>
</dbReference>
<dbReference type="InterPro" id="IPR003329">
    <property type="entry name" value="Cytidylyl_trans"/>
</dbReference>
<evidence type="ECO:0000256" key="1">
    <source>
        <dbReference type="ARBA" id="ARBA00001862"/>
    </source>
</evidence>
<name>A0A4R7P660_9GAMM</name>
<comment type="similarity">
    <text evidence="3">Belongs to the CMP-NeuNAc synthase family.</text>
</comment>
<evidence type="ECO:0000256" key="4">
    <source>
        <dbReference type="ARBA" id="ARBA00012491"/>
    </source>
</evidence>
<keyword evidence="6" id="KW-1185">Reference proteome</keyword>
<dbReference type="PANTHER" id="PTHR21485:SF6">
    <property type="entry name" value="N-ACYLNEURAMINATE CYTIDYLYLTRANSFERASE-RELATED"/>
    <property type="match status" value="1"/>
</dbReference>
<dbReference type="EMBL" id="SOBT01000009">
    <property type="protein sequence ID" value="TDU28929.1"/>
    <property type="molecule type" value="Genomic_DNA"/>
</dbReference>
<organism evidence="5 6">
    <name type="scientific">Panacagrimonas perspica</name>
    <dbReference type="NCBI Taxonomy" id="381431"/>
    <lineage>
        <taxon>Bacteria</taxon>
        <taxon>Pseudomonadati</taxon>
        <taxon>Pseudomonadota</taxon>
        <taxon>Gammaproteobacteria</taxon>
        <taxon>Nevskiales</taxon>
        <taxon>Nevskiaceae</taxon>
        <taxon>Panacagrimonas</taxon>
    </lineage>
</organism>
<comment type="caution">
    <text evidence="5">The sequence shown here is derived from an EMBL/GenBank/DDBJ whole genome shotgun (WGS) entry which is preliminary data.</text>
</comment>
<dbReference type="RefSeq" id="WP_210772517.1">
    <property type="nucleotide sequence ID" value="NZ_MWIN01000018.1"/>
</dbReference>
<dbReference type="AlphaFoldDB" id="A0A4R7P660"/>
<dbReference type="GO" id="GO:0008781">
    <property type="term" value="F:N-acylneuraminate cytidylyltransferase activity"/>
    <property type="evidence" value="ECO:0007669"/>
    <property type="project" value="UniProtKB-EC"/>
</dbReference>
<accession>A0A4R7P660</accession>
<proteinExistence type="inferred from homology"/>
<dbReference type="InterPro" id="IPR023214">
    <property type="entry name" value="HAD_sf"/>
</dbReference>
<gene>
    <name evidence="5" type="ORF">DFR24_3310</name>
</gene>
<dbReference type="Proteomes" id="UP000295341">
    <property type="component" value="Unassembled WGS sequence"/>
</dbReference>
<dbReference type="GO" id="GO:0006054">
    <property type="term" value="P:N-acetylneuraminate metabolic process"/>
    <property type="evidence" value="ECO:0007669"/>
    <property type="project" value="UniProtKB-UniPathway"/>
</dbReference>
<evidence type="ECO:0000256" key="2">
    <source>
        <dbReference type="ARBA" id="ARBA00005141"/>
    </source>
</evidence>
<dbReference type="InterPro" id="IPR050793">
    <property type="entry name" value="CMP-NeuNAc_synthase"/>
</dbReference>
<dbReference type="Pfam" id="PF02348">
    <property type="entry name" value="CTP_transf_3"/>
    <property type="match status" value="1"/>
</dbReference>
<dbReference type="PANTHER" id="PTHR21485">
    <property type="entry name" value="HAD SUPERFAMILY MEMBERS CMAS AND KDSC"/>
    <property type="match status" value="1"/>
</dbReference>
<reference evidence="5 6" key="1">
    <citation type="submission" date="2019-03" db="EMBL/GenBank/DDBJ databases">
        <title>Genomic Encyclopedia of Type Strains, Phase IV (KMG-IV): sequencing the most valuable type-strain genomes for metagenomic binning, comparative biology and taxonomic classification.</title>
        <authorList>
            <person name="Goeker M."/>
        </authorList>
    </citation>
    <scope>NUCLEOTIDE SEQUENCE [LARGE SCALE GENOMIC DNA]</scope>
    <source>
        <strain evidence="5 6">DSM 26377</strain>
    </source>
</reference>
<evidence type="ECO:0000313" key="6">
    <source>
        <dbReference type="Proteomes" id="UP000295341"/>
    </source>
</evidence>
<protein>
    <recommendedName>
        <fullName evidence="4">N-acylneuraminate cytidylyltransferase</fullName>
        <ecNumber evidence="4">2.7.7.43</ecNumber>
    </recommendedName>
</protein>
<dbReference type="EC" id="2.7.7.43" evidence="4"/>
<dbReference type="Gene3D" id="3.90.550.10">
    <property type="entry name" value="Spore Coat Polysaccharide Biosynthesis Protein SpsA, Chain A"/>
    <property type="match status" value="1"/>
</dbReference>
<dbReference type="InterPro" id="IPR029044">
    <property type="entry name" value="Nucleotide-diphossugar_trans"/>
</dbReference>
<evidence type="ECO:0000313" key="5">
    <source>
        <dbReference type="EMBL" id="TDU28929.1"/>
    </source>
</evidence>
<dbReference type="UniPathway" id="UPA00628"/>
<sequence length="343" mass="37667">MAARERNGVLAIIPARSGSKSVPHKNIRPFRGKPLIAHSIEQGLAAHNVDRVLVSTDSADYARVARDHGAEAPFLRPADIAQDLSTDLEVFLHALKWLEQEENYRPELCLHLRPTYPLRDVADIEGAVAMLLERPDVDSVRSVTLAPHTPYKMWRLDEASGLLRPLLESDIPDAHNVARQALPPVYLQNAAIDVVRAEVLLNARSMTGSRILPYRMSEIHDIDTEFDFAAAAWNASGALPSGKTFVFSLSALVADGTEDKLGTSTPNPATIAVVNRLHSLGNTVLVSTTRDPGSDAAAEAAQRLDQWGVKYHRIVGGKPRADFHVDDAMIPLFALQRWLDHNT</sequence>
<evidence type="ECO:0000256" key="3">
    <source>
        <dbReference type="ARBA" id="ARBA00010726"/>
    </source>
</evidence>
<dbReference type="CDD" id="cd02513">
    <property type="entry name" value="CMP-NeuAc_Synthase"/>
    <property type="match status" value="1"/>
</dbReference>
<comment type="pathway">
    <text evidence="2">Amino-sugar metabolism; N-acetylneuraminate metabolism.</text>
</comment>